<sequence length="40" mass="4037">MLKTKGAKTAPAASVCGVSSSIHFSQCLLASGHTSLIVFS</sequence>
<dbReference type="PATRIC" id="fig|1129794.4.peg.2470"/>
<keyword evidence="2" id="KW-1185">Reference proteome</keyword>
<dbReference type="AlphaFoldDB" id="K7A8P3"/>
<evidence type="ECO:0000313" key="1">
    <source>
        <dbReference type="EMBL" id="AGH44600.1"/>
    </source>
</evidence>
<name>K7A8P3_9ALTE</name>
<proteinExistence type="predicted"/>
<organism evidence="1 2">
    <name type="scientific">Paraglaciecola psychrophila 170</name>
    <dbReference type="NCBI Taxonomy" id="1129794"/>
    <lineage>
        <taxon>Bacteria</taxon>
        <taxon>Pseudomonadati</taxon>
        <taxon>Pseudomonadota</taxon>
        <taxon>Gammaproteobacteria</taxon>
        <taxon>Alteromonadales</taxon>
        <taxon>Alteromonadaceae</taxon>
        <taxon>Paraglaciecola</taxon>
    </lineage>
</organism>
<dbReference type="EMBL" id="CP003837">
    <property type="protein sequence ID" value="AGH44600.1"/>
    <property type="molecule type" value="Genomic_DNA"/>
</dbReference>
<dbReference type="Proteomes" id="UP000011864">
    <property type="component" value="Chromosome"/>
</dbReference>
<dbReference type="KEGG" id="gps:C427_2491"/>
<dbReference type="HOGENOM" id="CLU_3293773_0_0_6"/>
<accession>K7A8P3</accession>
<protein>
    <submittedName>
        <fullName evidence="1">Uncharacterized protein</fullName>
    </submittedName>
</protein>
<gene>
    <name evidence="1" type="ORF">C427_2491</name>
</gene>
<evidence type="ECO:0000313" key="2">
    <source>
        <dbReference type="Proteomes" id="UP000011864"/>
    </source>
</evidence>
<reference evidence="1 2" key="1">
    <citation type="journal article" date="2013" name="Genome Announc.">
        <title>Complete Genome Sequence of Glaciecola psychrophila Strain 170T.</title>
        <authorList>
            <person name="Yin J."/>
            <person name="Chen J."/>
            <person name="Liu G."/>
            <person name="Yu Y."/>
            <person name="Song L."/>
            <person name="Wang X."/>
            <person name="Qu X."/>
        </authorList>
    </citation>
    <scope>NUCLEOTIDE SEQUENCE [LARGE SCALE GENOMIC DNA]</scope>
    <source>
        <strain evidence="1 2">170</strain>
    </source>
</reference>
<dbReference type="STRING" id="1129794.C427_2491"/>